<sequence>MRKVFMALGIFILVNLTPTYIQTIAHGQQDDPAYAKWGKHAMKETQSKYPNANIIDYLHEGSETRGNSTIEKFKLWLKEGDSEFGIFVRIEYTTETEEVITIELQETSR</sequence>
<dbReference type="EMBL" id="UXAV01000041">
    <property type="protein sequence ID" value="VDC28085.1"/>
    <property type="molecule type" value="Genomic_DNA"/>
</dbReference>
<reference evidence="1 2" key="1">
    <citation type="submission" date="2018-11" db="EMBL/GenBank/DDBJ databases">
        <authorList>
            <person name="Criscuolo A."/>
        </authorList>
    </citation>
    <scope>NUCLEOTIDE SEQUENCE [LARGE SCALE GENOMIC DNA]</scope>
    <source>
        <strain evidence="1">ATB-66</strain>
    </source>
</reference>
<dbReference type="Pfam" id="PF13028">
    <property type="entry name" value="DUF3889"/>
    <property type="match status" value="1"/>
</dbReference>
<dbReference type="Proteomes" id="UP000270468">
    <property type="component" value="Unassembled WGS sequence"/>
</dbReference>
<accession>A0A3P5WXZ3</accession>
<organism evidence="1 2">
    <name type="scientific">Filibacter tadaridae</name>
    <dbReference type="NCBI Taxonomy" id="2483811"/>
    <lineage>
        <taxon>Bacteria</taxon>
        <taxon>Bacillati</taxon>
        <taxon>Bacillota</taxon>
        <taxon>Bacilli</taxon>
        <taxon>Bacillales</taxon>
        <taxon>Caryophanaceae</taxon>
        <taxon>Filibacter</taxon>
    </lineage>
</organism>
<evidence type="ECO:0000313" key="2">
    <source>
        <dbReference type="Proteomes" id="UP000270468"/>
    </source>
</evidence>
<dbReference type="InterPro" id="IPR024987">
    <property type="entry name" value="DUF3889"/>
</dbReference>
<evidence type="ECO:0008006" key="3">
    <source>
        <dbReference type="Google" id="ProtNLM"/>
    </source>
</evidence>
<name>A0A3P5WXZ3_9BACL</name>
<gene>
    <name evidence="1" type="ORF">FILTAD_01706</name>
</gene>
<dbReference type="Gene3D" id="3.10.450.390">
    <property type="entry name" value="Protein of unknown function DUF3889"/>
    <property type="match status" value="1"/>
</dbReference>
<proteinExistence type="predicted"/>
<keyword evidence="2" id="KW-1185">Reference proteome</keyword>
<protein>
    <recommendedName>
        <fullName evidence="3">DUF3889 domain-containing protein</fullName>
    </recommendedName>
</protein>
<dbReference type="OrthoDB" id="2377048at2"/>
<dbReference type="AlphaFoldDB" id="A0A3P5WXZ3"/>
<evidence type="ECO:0000313" key="1">
    <source>
        <dbReference type="EMBL" id="VDC28085.1"/>
    </source>
</evidence>
<dbReference type="RefSeq" id="WP_124070158.1">
    <property type="nucleotide sequence ID" value="NZ_CBCRXF010000005.1"/>
</dbReference>